<name>A0ABY9S4Z2_9ENTR</name>
<proteinExistence type="predicted"/>
<dbReference type="RefSeq" id="WP_309874572.1">
    <property type="nucleotide sequence ID" value="NZ_CP133838.1"/>
</dbReference>
<evidence type="ECO:0000313" key="1">
    <source>
        <dbReference type="EMBL" id="WMY72571.1"/>
    </source>
</evidence>
<sequence>MEFLVNFNELLELNLILFSRNNLRKNVVVNFVEFTVGINVSITEIDFDEFGNRDDLIASGTLEINETAGWDHNIKWCCRIDHMGIRHKSET</sequence>
<dbReference type="EMBL" id="CP133838">
    <property type="protein sequence ID" value="WMY72571.1"/>
    <property type="molecule type" value="Genomic_DNA"/>
</dbReference>
<accession>A0ABY9S4Z2</accession>
<evidence type="ECO:0000313" key="2">
    <source>
        <dbReference type="Proteomes" id="UP001246690"/>
    </source>
</evidence>
<protein>
    <submittedName>
        <fullName evidence="1">Uncharacterized protein</fullName>
    </submittedName>
</protein>
<reference evidence="1 2" key="1">
    <citation type="submission" date="2023-09" db="EMBL/GenBank/DDBJ databases">
        <title>Buttiauxella selenatireducens sp. nov., isolated from the rhizosphere of Cardamine hupingshanesis.</title>
        <authorList>
            <person name="Zhang S."/>
            <person name="Xu Z."/>
            <person name="Wang H."/>
            <person name="Guo Y."/>
        </authorList>
    </citation>
    <scope>NUCLEOTIDE SEQUENCE [LARGE SCALE GENOMIC DNA]</scope>
    <source>
        <strain evidence="1 2">R73</strain>
    </source>
</reference>
<gene>
    <name evidence="1" type="ORF">RHD99_13890</name>
</gene>
<dbReference type="Proteomes" id="UP001246690">
    <property type="component" value="Chromosome"/>
</dbReference>
<organism evidence="1 2">
    <name type="scientific">Buttiauxella selenatireducens</name>
    <dbReference type="NCBI Taxonomy" id="3073902"/>
    <lineage>
        <taxon>Bacteria</taxon>
        <taxon>Pseudomonadati</taxon>
        <taxon>Pseudomonadota</taxon>
        <taxon>Gammaproteobacteria</taxon>
        <taxon>Enterobacterales</taxon>
        <taxon>Enterobacteriaceae</taxon>
        <taxon>Buttiauxella</taxon>
    </lineage>
</organism>
<keyword evidence="2" id="KW-1185">Reference proteome</keyword>